<feature type="binding site" evidence="7">
    <location>
        <begin position="208"/>
        <end position="212"/>
    </location>
    <ligand>
        <name>ATP</name>
        <dbReference type="ChEBI" id="CHEBI:30616"/>
    </ligand>
</feature>
<evidence type="ECO:0000256" key="6">
    <source>
        <dbReference type="ARBA" id="ARBA00022840"/>
    </source>
</evidence>
<comment type="subunit">
    <text evidence="7">Homodimer.</text>
</comment>
<dbReference type="Gene3D" id="3.30.420.40">
    <property type="match status" value="2"/>
</dbReference>
<dbReference type="PRINTS" id="PR00471">
    <property type="entry name" value="ACETATEKNASE"/>
</dbReference>
<comment type="cofactor">
    <cofactor evidence="7">
        <name>Mg(2+)</name>
        <dbReference type="ChEBI" id="CHEBI:18420"/>
    </cofactor>
    <cofactor evidence="7">
        <name>Mn(2+)</name>
        <dbReference type="ChEBI" id="CHEBI:29035"/>
    </cofactor>
    <text evidence="7">Mg(2+). Can also accept Mn(2+).</text>
</comment>
<keyword evidence="4 7" id="KW-0547">Nucleotide-binding</keyword>
<proteinExistence type="inferred from homology"/>
<dbReference type="SUPFAM" id="SSF53067">
    <property type="entry name" value="Actin-like ATPase domain"/>
    <property type="match status" value="2"/>
</dbReference>
<keyword evidence="2 7" id="KW-0808">Transferase</keyword>
<dbReference type="GO" id="GO:0006083">
    <property type="term" value="P:acetate metabolic process"/>
    <property type="evidence" value="ECO:0007669"/>
    <property type="project" value="TreeGrafter"/>
</dbReference>
<dbReference type="PANTHER" id="PTHR21060">
    <property type="entry name" value="ACETATE KINASE"/>
    <property type="match status" value="1"/>
</dbReference>
<name>A0A6G9HGS3_9MOLU</name>
<sequence length="397" mass="44874">MDKKILIINAGSSSLKYKVFLGKNHKVICYGLCERIGIDGNFKINCLNGKNFKTYEKKINIKDHTEAIDLILKQMKTHKIYDKITEFSGIGHRVVNCGTAYTDSVLVDDKCLKVIKDHIPVAPLHNPHELKVIKIFMKKLPKVKNVAAFDNSFHSTIPEINYRYAIDKQLADKWEIRKFGYHGISYKYITKQMEKILHKKQVNLIVCHIGNGASISAIKNSKSYDTSMGLTPLEGLVMGTRCGDMDPSVAVFLMRKGMNDKQIDETLNKKSGLQGLVGSSDVRDVCSKLDKSNKDAKLALTMYVKRIAKYIVSYANELEGKVDAIVFTAGVGENQNYIVNETCKNIKLFNAEINDKKLIEKYDDNILISSNNATYPIYRVRTDEELMIANDVQNLTK</sequence>
<evidence type="ECO:0000256" key="3">
    <source>
        <dbReference type="ARBA" id="ARBA00022723"/>
    </source>
</evidence>
<dbReference type="InterPro" id="IPR000890">
    <property type="entry name" value="Aliphatic_acid_kin_short-chain"/>
</dbReference>
<evidence type="ECO:0000256" key="2">
    <source>
        <dbReference type="ARBA" id="ARBA00022679"/>
    </source>
</evidence>
<comment type="function">
    <text evidence="7">Catalyzes the formation of acetyl phosphate from acetate and ATP. Can also catalyze the reverse reaction.</text>
</comment>
<evidence type="ECO:0000256" key="5">
    <source>
        <dbReference type="ARBA" id="ARBA00022777"/>
    </source>
</evidence>
<dbReference type="Pfam" id="PF00871">
    <property type="entry name" value="Acetate_kinase"/>
    <property type="match status" value="1"/>
</dbReference>
<feature type="binding site" evidence="7">
    <location>
        <begin position="281"/>
        <end position="283"/>
    </location>
    <ligand>
        <name>ATP</name>
        <dbReference type="ChEBI" id="CHEBI:30616"/>
    </ligand>
</feature>
<protein>
    <recommendedName>
        <fullName evidence="7">Acetate kinase</fullName>
        <ecNumber evidence="7">2.7.2.1</ecNumber>
    </recommendedName>
    <alternativeName>
        <fullName evidence="7">Acetokinase</fullName>
    </alternativeName>
</protein>
<dbReference type="GO" id="GO:0006085">
    <property type="term" value="P:acetyl-CoA biosynthetic process"/>
    <property type="evidence" value="ECO:0007669"/>
    <property type="project" value="UniProtKB-UniRule"/>
</dbReference>
<comment type="catalytic activity">
    <reaction evidence="7">
        <text>acetate + ATP = acetyl phosphate + ADP</text>
        <dbReference type="Rhea" id="RHEA:11352"/>
        <dbReference type="ChEBI" id="CHEBI:22191"/>
        <dbReference type="ChEBI" id="CHEBI:30089"/>
        <dbReference type="ChEBI" id="CHEBI:30616"/>
        <dbReference type="ChEBI" id="CHEBI:456216"/>
        <dbReference type="EC" id="2.7.2.1"/>
    </reaction>
</comment>
<comment type="subcellular location">
    <subcellularLocation>
        <location evidence="7">Cytoplasm</location>
    </subcellularLocation>
</comment>
<dbReference type="InterPro" id="IPR004372">
    <property type="entry name" value="Ac/propionate_kinase"/>
</dbReference>
<dbReference type="PIRSF" id="PIRSF000722">
    <property type="entry name" value="Acetate_prop_kin"/>
    <property type="match status" value="1"/>
</dbReference>
<keyword evidence="3 7" id="KW-0479">Metal-binding</keyword>
<dbReference type="HAMAP" id="MF_00020">
    <property type="entry name" value="Acetate_kinase"/>
    <property type="match status" value="1"/>
</dbReference>
<feature type="site" description="Transition state stabilizer" evidence="7">
    <location>
        <position position="182"/>
    </location>
</feature>
<evidence type="ECO:0000256" key="1">
    <source>
        <dbReference type="ARBA" id="ARBA00008748"/>
    </source>
</evidence>
<dbReference type="NCBIfam" id="TIGR00016">
    <property type="entry name" value="ackA"/>
    <property type="match status" value="1"/>
</dbReference>
<dbReference type="GO" id="GO:0005524">
    <property type="term" value="F:ATP binding"/>
    <property type="evidence" value="ECO:0007669"/>
    <property type="project" value="UniProtKB-KW"/>
</dbReference>
<dbReference type="GO" id="GO:0005737">
    <property type="term" value="C:cytoplasm"/>
    <property type="evidence" value="ECO:0007669"/>
    <property type="project" value="UniProtKB-SubCell"/>
</dbReference>
<organism evidence="9">
    <name type="scientific">uncultured Mycoplasmataceae bacterium</name>
    <dbReference type="NCBI Taxonomy" id="300027"/>
    <lineage>
        <taxon>Bacteria</taxon>
        <taxon>Bacillati</taxon>
        <taxon>Mycoplasmatota</taxon>
        <taxon>Mollicutes</taxon>
        <taxon>Mycoplasmataceae</taxon>
        <taxon>environmental samples</taxon>
    </lineage>
</organism>
<feature type="site" description="Transition state stabilizer" evidence="7">
    <location>
        <position position="241"/>
    </location>
</feature>
<evidence type="ECO:0000256" key="4">
    <source>
        <dbReference type="ARBA" id="ARBA00022741"/>
    </source>
</evidence>
<evidence type="ECO:0000256" key="7">
    <source>
        <dbReference type="HAMAP-Rule" id="MF_00020"/>
    </source>
</evidence>
<dbReference type="PANTHER" id="PTHR21060:SF15">
    <property type="entry name" value="ACETATE KINASE-RELATED"/>
    <property type="match status" value="1"/>
</dbReference>
<gene>
    <name evidence="7 9" type="primary">ackA</name>
    <name evidence="9" type="ORF">PlMoll_0720</name>
</gene>
<comment type="similarity">
    <text evidence="1 7 8">Belongs to the acetokinase family.</text>
</comment>
<dbReference type="GO" id="GO:0008776">
    <property type="term" value="F:acetate kinase activity"/>
    <property type="evidence" value="ECO:0007669"/>
    <property type="project" value="UniProtKB-UniRule"/>
</dbReference>
<dbReference type="AlphaFoldDB" id="A0A6G9HGS3"/>
<dbReference type="InterPro" id="IPR043129">
    <property type="entry name" value="ATPase_NBD"/>
</dbReference>
<keyword evidence="5 7" id="KW-0418">Kinase</keyword>
<dbReference type="EC" id="2.7.2.1" evidence="7"/>
<feature type="binding site" evidence="7">
    <location>
        <position position="16"/>
    </location>
    <ligand>
        <name>ATP</name>
        <dbReference type="ChEBI" id="CHEBI:30616"/>
    </ligand>
</feature>
<reference evidence="9" key="1">
    <citation type="journal article" date="2020" name="J. ISSAAS">
        <title>Lactobacilli and other gastrointestinal microbiota of Peromyscus leucopus, reservoir host for agents of Lyme disease and other zoonoses in North America.</title>
        <authorList>
            <person name="Milovic A."/>
            <person name="Bassam K."/>
            <person name="Shao H."/>
            <person name="Chatzistamou I."/>
            <person name="Tufts D.M."/>
            <person name="Diuk-Wasser M."/>
            <person name="Barbour A.G."/>
        </authorList>
    </citation>
    <scope>NUCLEOTIDE SEQUENCE</scope>
    <source>
        <strain evidence="9">LL85</strain>
    </source>
</reference>
<dbReference type="UniPathway" id="UPA00340">
    <property type="reaction ID" value="UER00458"/>
</dbReference>
<dbReference type="GO" id="GO:0000287">
    <property type="term" value="F:magnesium ion binding"/>
    <property type="evidence" value="ECO:0007669"/>
    <property type="project" value="UniProtKB-UniRule"/>
</dbReference>
<feature type="binding site" evidence="7">
    <location>
        <position position="9"/>
    </location>
    <ligand>
        <name>Mg(2+)</name>
        <dbReference type="ChEBI" id="CHEBI:18420"/>
    </ligand>
</feature>
<accession>A0A6G9HGS3</accession>
<keyword evidence="7" id="KW-0460">Magnesium</keyword>
<keyword evidence="7" id="KW-0963">Cytoplasm</keyword>
<keyword evidence="6 7" id="KW-0067">ATP-binding</keyword>
<evidence type="ECO:0000313" key="9">
    <source>
        <dbReference type="EMBL" id="QIQ09909.1"/>
    </source>
</evidence>
<evidence type="ECO:0000256" key="8">
    <source>
        <dbReference type="RuleBase" id="RU003835"/>
    </source>
</evidence>
<dbReference type="PROSITE" id="PS01075">
    <property type="entry name" value="ACETATE_KINASE_1"/>
    <property type="match status" value="1"/>
</dbReference>
<feature type="binding site" evidence="7">
    <location>
        <begin position="330"/>
        <end position="334"/>
    </location>
    <ligand>
        <name>ATP</name>
        <dbReference type="ChEBI" id="CHEBI:30616"/>
    </ligand>
</feature>
<dbReference type="EMBL" id="MN991199">
    <property type="protein sequence ID" value="QIQ09909.1"/>
    <property type="molecule type" value="Genomic_DNA"/>
</dbReference>
<feature type="binding site" evidence="7">
    <location>
        <position position="384"/>
    </location>
    <ligand>
        <name>Mg(2+)</name>
        <dbReference type="ChEBI" id="CHEBI:18420"/>
    </ligand>
</feature>
<dbReference type="InterPro" id="IPR023865">
    <property type="entry name" value="Aliphatic_acid_kinase_CS"/>
</dbReference>
<feature type="binding site" evidence="7">
    <location>
        <position position="93"/>
    </location>
    <ligand>
        <name>substrate</name>
    </ligand>
</feature>
<comment type="pathway">
    <text evidence="7">Metabolic intermediate biosynthesis; acetyl-CoA biosynthesis; acetyl-CoA from acetate: step 1/2.</text>
</comment>
<feature type="active site" description="Proton donor/acceptor" evidence="7">
    <location>
        <position position="150"/>
    </location>
</feature>